<dbReference type="Proteomes" id="UP000011115">
    <property type="component" value="Unassembled WGS sequence"/>
</dbReference>
<evidence type="ECO:0000313" key="3">
    <source>
        <dbReference type="Proteomes" id="UP000011115"/>
    </source>
</evidence>
<dbReference type="Gramene" id="PGSC0003DMT400085591">
    <property type="protein sequence ID" value="PGSC0003DMT400085591"/>
    <property type="gene ID" value="PGSC0003DMG400035162"/>
</dbReference>
<dbReference type="InParanoid" id="M1D9U6"/>
<evidence type="ECO:0000256" key="1">
    <source>
        <dbReference type="SAM" id="MobiDB-lite"/>
    </source>
</evidence>
<accession>M1D9U6</accession>
<sequence>MDARVAKVYRYMSSLIDQTFEKDLAQLTVRLTQCEASIESYGVRLDNLTARLEAWEKAEGSSEVLYTMRVVPPTMPNSEPPHIVQPSGDVERVDYTIVDNGERENERDDEYLAEKTDEDELRREEDE</sequence>
<proteinExistence type="predicted"/>
<reference evidence="3" key="1">
    <citation type="journal article" date="2011" name="Nature">
        <title>Genome sequence and analysis of the tuber crop potato.</title>
        <authorList>
            <consortium name="The Potato Genome Sequencing Consortium"/>
        </authorList>
    </citation>
    <scope>NUCLEOTIDE SEQUENCE [LARGE SCALE GENOMIC DNA]</scope>
    <source>
        <strain evidence="3">cv. DM1-3 516 R44</strain>
    </source>
</reference>
<evidence type="ECO:0008006" key="4">
    <source>
        <dbReference type="Google" id="ProtNLM"/>
    </source>
</evidence>
<dbReference type="EnsemblPlants" id="PGSC0003DMT400085591">
    <property type="protein sequence ID" value="PGSC0003DMT400085591"/>
    <property type="gene ID" value="PGSC0003DMG400035162"/>
</dbReference>
<feature type="region of interest" description="Disordered" evidence="1">
    <location>
        <begin position="99"/>
        <end position="127"/>
    </location>
</feature>
<protein>
    <recommendedName>
        <fullName evidence="4">Polyprotein protein</fullName>
    </recommendedName>
</protein>
<name>M1D9U6_SOLTU</name>
<reference evidence="2" key="2">
    <citation type="submission" date="2015-06" db="UniProtKB">
        <authorList>
            <consortium name="EnsemblPlants"/>
        </authorList>
    </citation>
    <scope>IDENTIFICATION</scope>
    <source>
        <strain evidence="2">DM1-3 516 R44</strain>
    </source>
</reference>
<dbReference type="HOGENOM" id="CLU_1974486_0_0_1"/>
<keyword evidence="3" id="KW-1185">Reference proteome</keyword>
<organism evidence="2 3">
    <name type="scientific">Solanum tuberosum</name>
    <name type="common">Potato</name>
    <dbReference type="NCBI Taxonomy" id="4113"/>
    <lineage>
        <taxon>Eukaryota</taxon>
        <taxon>Viridiplantae</taxon>
        <taxon>Streptophyta</taxon>
        <taxon>Embryophyta</taxon>
        <taxon>Tracheophyta</taxon>
        <taxon>Spermatophyta</taxon>
        <taxon>Magnoliopsida</taxon>
        <taxon>eudicotyledons</taxon>
        <taxon>Gunneridae</taxon>
        <taxon>Pentapetalae</taxon>
        <taxon>asterids</taxon>
        <taxon>lamiids</taxon>
        <taxon>Solanales</taxon>
        <taxon>Solanaceae</taxon>
        <taxon>Solanoideae</taxon>
        <taxon>Solaneae</taxon>
        <taxon>Solanum</taxon>
    </lineage>
</organism>
<dbReference type="AlphaFoldDB" id="M1D9U6"/>
<dbReference type="PaxDb" id="4113-PGSC0003DMT400085591"/>
<evidence type="ECO:0000313" key="2">
    <source>
        <dbReference type="EnsemblPlants" id="PGSC0003DMT400085591"/>
    </source>
</evidence>